<name>A0A246JTB3_9SPHN</name>
<sequence length="149" mass="16600">MLGLIAVALTGSTAATDSQLPLNKLVSIVEPYLDCRAETDRKIIALQQKLRAKSAESAAFDLYSDASYQELNQADLQARQSCDLQKYVALMSAAWGNSKAYGEWQRNKLAEFFIDDVVRAQWTALSFRTETYEFPKPIVNGIVESNAQN</sequence>
<gene>
    <name evidence="1" type="ORF">CDQ91_12095</name>
</gene>
<keyword evidence="2" id="KW-1185">Reference proteome</keyword>
<organism evidence="1 2">
    <name type="scientific">Sphingopyxis witflariensis</name>
    <dbReference type="NCBI Taxonomy" id="173675"/>
    <lineage>
        <taxon>Bacteria</taxon>
        <taxon>Pseudomonadati</taxon>
        <taxon>Pseudomonadota</taxon>
        <taxon>Alphaproteobacteria</taxon>
        <taxon>Sphingomonadales</taxon>
        <taxon>Sphingomonadaceae</taxon>
        <taxon>Sphingopyxis</taxon>
    </lineage>
</organism>
<dbReference type="EMBL" id="NISJ01000006">
    <property type="protein sequence ID" value="OWQ96254.1"/>
    <property type="molecule type" value="Genomic_DNA"/>
</dbReference>
<reference evidence="1 2" key="1">
    <citation type="journal article" date="2002" name="Int. J. Syst. Evol. Microbiol.">
        <title>Sphingopyxis witflariensis sp. nov., isolated from activated sludge.</title>
        <authorList>
            <person name="Kampfer P."/>
            <person name="Witzenberger R."/>
            <person name="Denner E.B."/>
            <person name="Busse H.J."/>
            <person name="Neef A."/>
        </authorList>
    </citation>
    <scope>NUCLEOTIDE SEQUENCE [LARGE SCALE GENOMIC DNA]</scope>
    <source>
        <strain evidence="1 2">DSM 14551</strain>
    </source>
</reference>
<dbReference type="AlphaFoldDB" id="A0A246JTB3"/>
<dbReference type="Proteomes" id="UP000197097">
    <property type="component" value="Unassembled WGS sequence"/>
</dbReference>
<evidence type="ECO:0000313" key="2">
    <source>
        <dbReference type="Proteomes" id="UP000197097"/>
    </source>
</evidence>
<comment type="caution">
    <text evidence="1">The sequence shown here is derived from an EMBL/GenBank/DDBJ whole genome shotgun (WGS) entry which is preliminary data.</text>
</comment>
<accession>A0A246JTB3</accession>
<proteinExistence type="predicted"/>
<dbReference type="RefSeq" id="WP_088473003.1">
    <property type="nucleotide sequence ID" value="NZ_NISJ01000006.1"/>
</dbReference>
<protein>
    <submittedName>
        <fullName evidence="1">Uncharacterized protein</fullName>
    </submittedName>
</protein>
<evidence type="ECO:0000313" key="1">
    <source>
        <dbReference type="EMBL" id="OWQ96254.1"/>
    </source>
</evidence>